<sequence>MPDAKNTLAKINYWNDWAKLSFFMLCVVIAGVVAISQSSTPVTGEAAIGTILGTTVIVGWLMWSLVMRQFWHIRSEASPVRVRSNGQ</sequence>
<name>A0A1G6Q479_9GAMM</name>
<dbReference type="AlphaFoldDB" id="A0A1G6Q479"/>
<protein>
    <submittedName>
        <fullName evidence="1">Uncharacterized protein</fullName>
    </submittedName>
</protein>
<evidence type="ECO:0000313" key="2">
    <source>
        <dbReference type="Proteomes" id="UP000199467"/>
    </source>
</evidence>
<organism evidence="1 2">
    <name type="scientific">Ectopseudomonas chengduensis</name>
    <dbReference type="NCBI Taxonomy" id="489632"/>
    <lineage>
        <taxon>Bacteria</taxon>
        <taxon>Pseudomonadati</taxon>
        <taxon>Pseudomonadota</taxon>
        <taxon>Gammaproteobacteria</taxon>
        <taxon>Pseudomonadales</taxon>
        <taxon>Pseudomonadaceae</taxon>
        <taxon>Ectopseudomonas</taxon>
    </lineage>
</organism>
<accession>A0A1G6Q479</accession>
<dbReference type="RefSeq" id="WP_017362397.1">
    <property type="nucleotide sequence ID" value="NZ_FMZQ01000007.1"/>
</dbReference>
<dbReference type="GeneID" id="57608984"/>
<reference evidence="2" key="1">
    <citation type="submission" date="2016-10" db="EMBL/GenBank/DDBJ databases">
        <authorList>
            <person name="Varghese N."/>
            <person name="Submissions S."/>
        </authorList>
    </citation>
    <scope>NUCLEOTIDE SEQUENCE [LARGE SCALE GENOMIC DNA]</scope>
    <source>
        <strain evidence="2">DSM 26382</strain>
    </source>
</reference>
<proteinExistence type="predicted"/>
<dbReference type="Proteomes" id="UP000199467">
    <property type="component" value="Unassembled WGS sequence"/>
</dbReference>
<keyword evidence="2" id="KW-1185">Reference proteome</keyword>
<gene>
    <name evidence="1" type="ORF">SAMN05216576_107229</name>
</gene>
<evidence type="ECO:0000313" key="1">
    <source>
        <dbReference type="EMBL" id="SDC86744.1"/>
    </source>
</evidence>
<dbReference type="EMBL" id="FMZQ01000007">
    <property type="protein sequence ID" value="SDC86744.1"/>
    <property type="molecule type" value="Genomic_DNA"/>
</dbReference>